<dbReference type="PRINTS" id="PR00344">
    <property type="entry name" value="BCTRLSENSOR"/>
</dbReference>
<feature type="transmembrane region" description="Helical" evidence="10">
    <location>
        <begin position="197"/>
        <end position="219"/>
    </location>
</feature>
<dbReference type="InterPro" id="IPR011622">
    <property type="entry name" value="7TMR_DISM_rcpt_extracell_dom2"/>
</dbReference>
<dbReference type="Gene3D" id="1.10.287.130">
    <property type="match status" value="1"/>
</dbReference>
<dbReference type="Gene3D" id="2.60.40.2380">
    <property type="match status" value="1"/>
</dbReference>
<dbReference type="GO" id="GO:0005524">
    <property type="term" value="F:ATP binding"/>
    <property type="evidence" value="ECO:0007669"/>
    <property type="project" value="UniProtKB-KW"/>
</dbReference>
<evidence type="ECO:0000256" key="4">
    <source>
        <dbReference type="ARBA" id="ARBA00022553"/>
    </source>
</evidence>
<feature type="transmembrane region" description="Helical" evidence="10">
    <location>
        <begin position="328"/>
        <end position="346"/>
    </location>
</feature>
<accession>A0A3D9I3E5</accession>
<dbReference type="AlphaFoldDB" id="A0A3D9I3E5"/>
<feature type="transmembrane region" description="Helical" evidence="10">
    <location>
        <begin position="226"/>
        <end position="243"/>
    </location>
</feature>
<keyword evidence="5" id="KW-0808">Transferase</keyword>
<feature type="transmembrane region" description="Helical" evidence="10">
    <location>
        <begin position="303"/>
        <end position="322"/>
    </location>
</feature>
<evidence type="ECO:0000256" key="6">
    <source>
        <dbReference type="ARBA" id="ARBA00022741"/>
    </source>
</evidence>
<evidence type="ECO:0000256" key="10">
    <source>
        <dbReference type="SAM" id="Phobius"/>
    </source>
</evidence>
<organism evidence="12 13">
    <name type="scientific">Cohnella lupini</name>
    <dbReference type="NCBI Taxonomy" id="1294267"/>
    <lineage>
        <taxon>Bacteria</taxon>
        <taxon>Bacillati</taxon>
        <taxon>Bacillota</taxon>
        <taxon>Bacilli</taxon>
        <taxon>Bacillales</taxon>
        <taxon>Paenibacillaceae</taxon>
        <taxon>Cohnella</taxon>
    </lineage>
</organism>
<evidence type="ECO:0000256" key="2">
    <source>
        <dbReference type="ARBA" id="ARBA00004651"/>
    </source>
</evidence>
<dbReference type="InterPro" id="IPR003661">
    <property type="entry name" value="HisK_dim/P_dom"/>
</dbReference>
<evidence type="ECO:0000256" key="8">
    <source>
        <dbReference type="ARBA" id="ARBA00022840"/>
    </source>
</evidence>
<dbReference type="InterPro" id="IPR036097">
    <property type="entry name" value="HisK_dim/P_sf"/>
</dbReference>
<dbReference type="GO" id="GO:0016036">
    <property type="term" value="P:cellular response to phosphate starvation"/>
    <property type="evidence" value="ECO:0007669"/>
    <property type="project" value="TreeGrafter"/>
</dbReference>
<dbReference type="PANTHER" id="PTHR45453">
    <property type="entry name" value="PHOSPHATE REGULON SENSOR PROTEIN PHOR"/>
    <property type="match status" value="1"/>
</dbReference>
<keyword evidence="10" id="KW-0812">Transmembrane</keyword>
<feature type="transmembrane region" description="Helical" evidence="10">
    <location>
        <begin position="386"/>
        <end position="407"/>
    </location>
</feature>
<dbReference type="OrthoDB" id="9809348at2"/>
<keyword evidence="9" id="KW-0902">Two-component regulatory system</keyword>
<evidence type="ECO:0000313" key="12">
    <source>
        <dbReference type="EMBL" id="RED56274.1"/>
    </source>
</evidence>
<evidence type="ECO:0000313" key="13">
    <source>
        <dbReference type="Proteomes" id="UP000256869"/>
    </source>
</evidence>
<evidence type="ECO:0000259" key="11">
    <source>
        <dbReference type="PROSITE" id="PS50109"/>
    </source>
</evidence>
<dbReference type="InterPro" id="IPR003594">
    <property type="entry name" value="HATPase_dom"/>
</dbReference>
<dbReference type="Gene3D" id="3.30.565.10">
    <property type="entry name" value="Histidine kinase-like ATPase, C-terminal domain"/>
    <property type="match status" value="1"/>
</dbReference>
<dbReference type="Proteomes" id="UP000256869">
    <property type="component" value="Unassembled WGS sequence"/>
</dbReference>
<proteinExistence type="predicted"/>
<dbReference type="InterPro" id="IPR036890">
    <property type="entry name" value="HATPase_C_sf"/>
</dbReference>
<dbReference type="SMART" id="SM00388">
    <property type="entry name" value="HisKA"/>
    <property type="match status" value="1"/>
</dbReference>
<dbReference type="EMBL" id="QRDY01000014">
    <property type="protein sequence ID" value="RED56274.1"/>
    <property type="molecule type" value="Genomic_DNA"/>
</dbReference>
<keyword evidence="13" id="KW-1185">Reference proteome</keyword>
<dbReference type="GO" id="GO:0005886">
    <property type="term" value="C:plasma membrane"/>
    <property type="evidence" value="ECO:0007669"/>
    <property type="project" value="UniProtKB-SubCell"/>
</dbReference>
<dbReference type="CDD" id="cd00082">
    <property type="entry name" value="HisKA"/>
    <property type="match status" value="1"/>
</dbReference>
<dbReference type="InterPro" id="IPR004358">
    <property type="entry name" value="Sig_transdc_His_kin-like_C"/>
</dbReference>
<dbReference type="PROSITE" id="PS50109">
    <property type="entry name" value="HIS_KIN"/>
    <property type="match status" value="1"/>
</dbReference>
<dbReference type="FunFam" id="3.30.565.10:FF:000006">
    <property type="entry name" value="Sensor histidine kinase WalK"/>
    <property type="match status" value="1"/>
</dbReference>
<evidence type="ECO:0000256" key="7">
    <source>
        <dbReference type="ARBA" id="ARBA00022777"/>
    </source>
</evidence>
<comment type="subcellular location">
    <subcellularLocation>
        <location evidence="2">Cell membrane</location>
        <topology evidence="2">Multi-pass membrane protein</topology>
    </subcellularLocation>
</comment>
<keyword evidence="7 12" id="KW-0418">Kinase</keyword>
<feature type="transmembrane region" description="Helical" evidence="10">
    <location>
        <begin position="353"/>
        <end position="374"/>
    </location>
</feature>
<dbReference type="SUPFAM" id="SSF47384">
    <property type="entry name" value="Homodimeric domain of signal transducing histidine kinase"/>
    <property type="match status" value="1"/>
</dbReference>
<gene>
    <name evidence="12" type="ORF">DFP95_11449</name>
</gene>
<evidence type="ECO:0000256" key="5">
    <source>
        <dbReference type="ARBA" id="ARBA00022679"/>
    </source>
</evidence>
<reference evidence="12 13" key="1">
    <citation type="submission" date="2018-07" db="EMBL/GenBank/DDBJ databases">
        <title>Genomic Encyclopedia of Type Strains, Phase III (KMG-III): the genomes of soil and plant-associated and newly described type strains.</title>
        <authorList>
            <person name="Whitman W."/>
        </authorList>
    </citation>
    <scope>NUCLEOTIDE SEQUENCE [LARGE SCALE GENOMIC DNA]</scope>
    <source>
        <strain evidence="12 13">CECT 8236</strain>
    </source>
</reference>
<dbReference type="SUPFAM" id="SSF55874">
    <property type="entry name" value="ATPase domain of HSP90 chaperone/DNA topoisomerase II/histidine kinase"/>
    <property type="match status" value="1"/>
</dbReference>
<dbReference type="InterPro" id="IPR050351">
    <property type="entry name" value="BphY/WalK/GraS-like"/>
</dbReference>
<dbReference type="Pfam" id="PF07695">
    <property type="entry name" value="7TMR-DISM_7TM"/>
    <property type="match status" value="1"/>
</dbReference>
<keyword evidence="4" id="KW-0597">Phosphoprotein</keyword>
<keyword evidence="10" id="KW-1133">Transmembrane helix</keyword>
<dbReference type="PANTHER" id="PTHR45453:SF1">
    <property type="entry name" value="PHOSPHATE REGULON SENSOR PROTEIN PHOR"/>
    <property type="match status" value="1"/>
</dbReference>
<sequence>MVSNKTIIGHNWFFVLSIFMLICGVSIVWMLFAPTPYAPTTANEIVLHENEGIYSVNDRMDVFVDEDGKRKLADIQTPEVATRFQPAFGKSAFGLTAGTYWIRTTVINQSPLEQWVIRLNNSVIEQFELYILDGKSAGAAPPRIIEKADEHFPSSYLHLPANDPVVIYMKIVINGSMIIPIELMDNHSFLVNLKNDYLFFGLYYGFVLMMAAYMLSLFIFNRIKAYLYYSLYILCFSVSQLVWNGLLQELLGKESRLLAFLLSVFGNYEGIDYFFFIACLWFGLLFLGKILQLEVYAPRMLIIYRILNIASPLILIASLFHFPGYETLAILYESAFAILLIISTAWSMYRGNLAARYVVLAAIPFLGLAMPTILNTFSLMQESFLTHYGFQLGSIAEFIMFSIALSYQVRQNRIDKENALQQIKVNERIQQARNELLQNISHDIRTPLTIVQGGIQAMIRGVEIAPEGNDRFLKTMYTKVLYINTFIDNLFELSRLEQAKERSSAKSIRFADWIAQEFDSFSSQIHSDGLQYKSTVAVDPQLVITIHSHEIRRVIANLVHNACKFSPKGGTVHLQANSGDGEVLVCIEDEGMGISPEHSDNVFNRTYKVDPASPMSGSGLGLAIAKEIVDLHNGLIWIESKLGEGSRFYFKLPAV</sequence>
<keyword evidence="6" id="KW-0547">Nucleotide-binding</keyword>
<feature type="transmembrane region" description="Helical" evidence="10">
    <location>
        <begin position="273"/>
        <end position="291"/>
    </location>
</feature>
<keyword evidence="10" id="KW-0472">Membrane</keyword>
<evidence type="ECO:0000256" key="9">
    <source>
        <dbReference type="ARBA" id="ARBA00023012"/>
    </source>
</evidence>
<dbReference type="GO" id="GO:0000155">
    <property type="term" value="F:phosphorelay sensor kinase activity"/>
    <property type="evidence" value="ECO:0007669"/>
    <property type="project" value="InterPro"/>
</dbReference>
<dbReference type="InterPro" id="IPR011623">
    <property type="entry name" value="7TMR_DISM_rcpt_extracell_dom1"/>
</dbReference>
<feature type="transmembrane region" description="Helical" evidence="10">
    <location>
        <begin position="12"/>
        <end position="32"/>
    </location>
</feature>
<comment type="catalytic activity">
    <reaction evidence="1">
        <text>ATP + protein L-histidine = ADP + protein N-phospho-L-histidine.</text>
        <dbReference type="EC" id="2.7.13.3"/>
    </reaction>
</comment>
<keyword evidence="8" id="KW-0067">ATP-binding</keyword>
<dbReference type="Pfam" id="PF07696">
    <property type="entry name" value="7TMR-DISMED2"/>
    <property type="match status" value="1"/>
</dbReference>
<name>A0A3D9I3E5_9BACL</name>
<dbReference type="GO" id="GO:0004721">
    <property type="term" value="F:phosphoprotein phosphatase activity"/>
    <property type="evidence" value="ECO:0007669"/>
    <property type="project" value="TreeGrafter"/>
</dbReference>
<dbReference type="Pfam" id="PF02518">
    <property type="entry name" value="HATPase_c"/>
    <property type="match status" value="1"/>
</dbReference>
<evidence type="ECO:0000256" key="1">
    <source>
        <dbReference type="ARBA" id="ARBA00000085"/>
    </source>
</evidence>
<evidence type="ECO:0000256" key="3">
    <source>
        <dbReference type="ARBA" id="ARBA00012438"/>
    </source>
</evidence>
<dbReference type="InterPro" id="IPR005467">
    <property type="entry name" value="His_kinase_dom"/>
</dbReference>
<dbReference type="Pfam" id="PF00512">
    <property type="entry name" value="HisKA"/>
    <property type="match status" value="1"/>
</dbReference>
<dbReference type="SMART" id="SM00387">
    <property type="entry name" value="HATPase_c"/>
    <property type="match status" value="1"/>
</dbReference>
<comment type="caution">
    <text evidence="12">The sequence shown here is derived from an EMBL/GenBank/DDBJ whole genome shotgun (WGS) entry which is preliminary data.</text>
</comment>
<protein>
    <recommendedName>
        <fullName evidence="3">histidine kinase</fullName>
        <ecNumber evidence="3">2.7.13.3</ecNumber>
    </recommendedName>
</protein>
<dbReference type="EC" id="2.7.13.3" evidence="3"/>
<feature type="domain" description="Histidine kinase" evidence="11">
    <location>
        <begin position="439"/>
        <end position="655"/>
    </location>
</feature>
<dbReference type="RefSeq" id="WP_115994493.1">
    <property type="nucleotide sequence ID" value="NZ_QRDY01000014.1"/>
</dbReference>